<feature type="transmembrane region" description="Helical" evidence="2">
    <location>
        <begin position="95"/>
        <end position="114"/>
    </location>
</feature>
<feature type="transmembrane region" description="Helical" evidence="2">
    <location>
        <begin position="279"/>
        <end position="298"/>
    </location>
</feature>
<keyword evidence="2" id="KW-0472">Membrane</keyword>
<feature type="transmembrane region" description="Helical" evidence="2">
    <location>
        <begin position="252"/>
        <end position="273"/>
    </location>
</feature>
<dbReference type="Gene3D" id="1.10.260.40">
    <property type="entry name" value="lambda repressor-like DNA-binding domains"/>
    <property type="match status" value="1"/>
</dbReference>
<dbReference type="OrthoDB" id="9815852at2"/>
<dbReference type="InterPro" id="IPR001387">
    <property type="entry name" value="Cro/C1-type_HTH"/>
</dbReference>
<evidence type="ECO:0000256" key="1">
    <source>
        <dbReference type="ARBA" id="ARBA00023125"/>
    </source>
</evidence>
<dbReference type="CDD" id="cd00093">
    <property type="entry name" value="HTH_XRE"/>
    <property type="match status" value="1"/>
</dbReference>
<dbReference type="Pfam" id="PF01381">
    <property type="entry name" value="HTH_3"/>
    <property type="match status" value="1"/>
</dbReference>
<feature type="transmembrane region" description="Helical" evidence="2">
    <location>
        <begin position="209"/>
        <end position="232"/>
    </location>
</feature>
<feature type="domain" description="HTH cro/C1-type" evidence="3">
    <location>
        <begin position="7"/>
        <end position="61"/>
    </location>
</feature>
<reference evidence="4 5" key="1">
    <citation type="submission" date="2018-08" db="EMBL/GenBank/DDBJ databases">
        <title>A genome reference for cultivated species of the human gut microbiota.</title>
        <authorList>
            <person name="Zou Y."/>
            <person name="Xue W."/>
            <person name="Luo G."/>
        </authorList>
    </citation>
    <scope>NUCLEOTIDE SEQUENCE [LARGE SCALE GENOMIC DNA]</scope>
    <source>
        <strain evidence="4 5">OF01-2LB</strain>
    </source>
</reference>
<keyword evidence="1" id="KW-0238">DNA-binding</keyword>
<sequence length="303" mass="34793">MKFGEKLQKLRKEKGMSQEELAMRLHVSRQAVSKWENDQGYPETEKMLMLGNIFSVTMDYLLKDEGGEQQTQEQGYYASRECIQGYLLQEKRTTLRIAVGTLLCILSGLPVLIFPQQEDVMSIFSMILIALGIAVFVSLSFDKDEYKILEQEPLYFDHDHLQELKEENDGLQKKFKRLIIGGLLLIFLCCIIAIVSEDVLHMDEGPMDAVYLLLISIAVFLFIYAGCSMNAYELLVENEAYHRKKHGDRYSWLYYVTIGCASIVYVGLGMLFGKEAWRTGWLLIAIAWLMTYGIISGINMRKK</sequence>
<gene>
    <name evidence="4" type="ORF">DXA38_07440</name>
</gene>
<accession>A0A3E2VYL2</accession>
<dbReference type="EMBL" id="QVEV01000008">
    <property type="protein sequence ID" value="RGC16509.1"/>
    <property type="molecule type" value="Genomic_DNA"/>
</dbReference>
<comment type="caution">
    <text evidence="4">The sequence shown here is derived from an EMBL/GenBank/DDBJ whole genome shotgun (WGS) entry which is preliminary data.</text>
</comment>
<keyword evidence="2" id="KW-1133">Transmembrane helix</keyword>
<feature type="transmembrane region" description="Helical" evidence="2">
    <location>
        <begin position="120"/>
        <end position="141"/>
    </location>
</feature>
<dbReference type="SUPFAM" id="SSF103473">
    <property type="entry name" value="MFS general substrate transporter"/>
    <property type="match status" value="1"/>
</dbReference>
<name>A0A3E2VYL2_CLOIN</name>
<evidence type="ECO:0000256" key="2">
    <source>
        <dbReference type="SAM" id="Phobius"/>
    </source>
</evidence>
<feature type="transmembrane region" description="Helical" evidence="2">
    <location>
        <begin position="178"/>
        <end position="197"/>
    </location>
</feature>
<dbReference type="AlphaFoldDB" id="A0A3E2VYL2"/>
<dbReference type="GO" id="GO:0003677">
    <property type="term" value="F:DNA binding"/>
    <property type="evidence" value="ECO:0007669"/>
    <property type="project" value="UniProtKB-KW"/>
</dbReference>
<evidence type="ECO:0000313" key="5">
    <source>
        <dbReference type="Proteomes" id="UP000260025"/>
    </source>
</evidence>
<dbReference type="PANTHER" id="PTHR46558">
    <property type="entry name" value="TRACRIPTIONAL REGULATORY PROTEIN-RELATED-RELATED"/>
    <property type="match status" value="1"/>
</dbReference>
<proteinExistence type="predicted"/>
<dbReference type="RefSeq" id="WP_117442619.1">
    <property type="nucleotide sequence ID" value="NZ_JAJFEN010000097.1"/>
</dbReference>
<dbReference type="SUPFAM" id="SSF47413">
    <property type="entry name" value="lambda repressor-like DNA-binding domains"/>
    <property type="match status" value="1"/>
</dbReference>
<organism evidence="4 5">
    <name type="scientific">Clostridium innocuum</name>
    <dbReference type="NCBI Taxonomy" id="1522"/>
    <lineage>
        <taxon>Bacteria</taxon>
        <taxon>Bacillati</taxon>
        <taxon>Bacillota</taxon>
        <taxon>Clostridia</taxon>
        <taxon>Eubacteriales</taxon>
        <taxon>Clostridiaceae</taxon>
        <taxon>Clostridium</taxon>
    </lineage>
</organism>
<protein>
    <submittedName>
        <fullName evidence="4">XRE family transcriptional regulator</fullName>
    </submittedName>
</protein>
<dbReference type="PANTHER" id="PTHR46558:SF13">
    <property type="entry name" value="HTH-TYPE TRANSCRIPTIONAL REGULATOR IMMR"/>
    <property type="match status" value="1"/>
</dbReference>
<dbReference type="InterPro" id="IPR010982">
    <property type="entry name" value="Lambda_DNA-bd_dom_sf"/>
</dbReference>
<evidence type="ECO:0000259" key="3">
    <source>
        <dbReference type="PROSITE" id="PS50943"/>
    </source>
</evidence>
<dbReference type="PROSITE" id="PS50943">
    <property type="entry name" value="HTH_CROC1"/>
    <property type="match status" value="1"/>
</dbReference>
<dbReference type="InterPro" id="IPR036259">
    <property type="entry name" value="MFS_trans_sf"/>
</dbReference>
<evidence type="ECO:0000313" key="4">
    <source>
        <dbReference type="EMBL" id="RGC16509.1"/>
    </source>
</evidence>
<keyword evidence="2" id="KW-0812">Transmembrane</keyword>
<dbReference type="Proteomes" id="UP000260025">
    <property type="component" value="Unassembled WGS sequence"/>
</dbReference>
<dbReference type="SMART" id="SM00530">
    <property type="entry name" value="HTH_XRE"/>
    <property type="match status" value="1"/>
</dbReference>